<organism evidence="5 6">
    <name type="scientific">Aspergillus cavernicola</name>
    <dbReference type="NCBI Taxonomy" id="176166"/>
    <lineage>
        <taxon>Eukaryota</taxon>
        <taxon>Fungi</taxon>
        <taxon>Dikarya</taxon>
        <taxon>Ascomycota</taxon>
        <taxon>Pezizomycotina</taxon>
        <taxon>Eurotiomycetes</taxon>
        <taxon>Eurotiomycetidae</taxon>
        <taxon>Eurotiales</taxon>
        <taxon>Aspergillaceae</taxon>
        <taxon>Aspergillus</taxon>
        <taxon>Aspergillus subgen. Nidulantes</taxon>
    </lineage>
</organism>
<feature type="transmembrane region" description="Helical" evidence="4">
    <location>
        <begin position="902"/>
        <end position="919"/>
    </location>
</feature>
<gene>
    <name evidence="5" type="ORF">BDW59DRAFT_165941</name>
</gene>
<keyword evidence="1" id="KW-0677">Repeat</keyword>
<proteinExistence type="predicted"/>
<feature type="repeat" description="ANK" evidence="3">
    <location>
        <begin position="127"/>
        <end position="159"/>
    </location>
</feature>
<evidence type="ECO:0008006" key="7">
    <source>
        <dbReference type="Google" id="ProtNLM"/>
    </source>
</evidence>
<dbReference type="PANTHER" id="PTHR24198:SF165">
    <property type="entry name" value="ANKYRIN REPEAT-CONTAINING PROTEIN-RELATED"/>
    <property type="match status" value="1"/>
</dbReference>
<keyword evidence="4" id="KW-0472">Membrane</keyword>
<dbReference type="InterPro" id="IPR036770">
    <property type="entry name" value="Ankyrin_rpt-contain_sf"/>
</dbReference>
<evidence type="ECO:0000256" key="2">
    <source>
        <dbReference type="ARBA" id="ARBA00023043"/>
    </source>
</evidence>
<evidence type="ECO:0000256" key="4">
    <source>
        <dbReference type="SAM" id="Phobius"/>
    </source>
</evidence>
<evidence type="ECO:0000313" key="5">
    <source>
        <dbReference type="EMBL" id="KAL2817426.1"/>
    </source>
</evidence>
<dbReference type="PROSITE" id="PS50297">
    <property type="entry name" value="ANK_REP_REGION"/>
    <property type="match status" value="1"/>
</dbReference>
<reference evidence="5 6" key="1">
    <citation type="submission" date="2024-07" db="EMBL/GenBank/DDBJ databases">
        <title>Section-level genome sequencing and comparative genomics of Aspergillus sections Usti and Cavernicolus.</title>
        <authorList>
            <consortium name="Lawrence Berkeley National Laboratory"/>
            <person name="Nybo J.L."/>
            <person name="Vesth T.C."/>
            <person name="Theobald S."/>
            <person name="Frisvad J.C."/>
            <person name="Larsen T.O."/>
            <person name="Kjaerboelling I."/>
            <person name="Rothschild-Mancinelli K."/>
            <person name="Lyhne E.K."/>
            <person name="Kogle M.E."/>
            <person name="Barry K."/>
            <person name="Clum A."/>
            <person name="Na H."/>
            <person name="Ledsgaard L."/>
            <person name="Lin J."/>
            <person name="Lipzen A."/>
            <person name="Kuo A."/>
            <person name="Riley R."/>
            <person name="Mondo S."/>
            <person name="LaButti K."/>
            <person name="Haridas S."/>
            <person name="Pangalinan J."/>
            <person name="Salamov A.A."/>
            <person name="Simmons B.A."/>
            <person name="Magnuson J.K."/>
            <person name="Chen J."/>
            <person name="Drula E."/>
            <person name="Henrissat B."/>
            <person name="Wiebenga A."/>
            <person name="Lubbers R.J."/>
            <person name="Gomes A.C."/>
            <person name="Makela M.R."/>
            <person name="Stajich J."/>
            <person name="Grigoriev I.V."/>
            <person name="Mortensen U.H."/>
            <person name="De vries R.P."/>
            <person name="Baker S.E."/>
            <person name="Andersen M.R."/>
        </authorList>
    </citation>
    <scope>NUCLEOTIDE SEQUENCE [LARGE SCALE GENOMIC DNA]</scope>
    <source>
        <strain evidence="5 6">CBS 600.67</strain>
    </source>
</reference>
<dbReference type="Pfam" id="PF12796">
    <property type="entry name" value="Ank_2"/>
    <property type="match status" value="1"/>
</dbReference>
<dbReference type="Proteomes" id="UP001610335">
    <property type="component" value="Unassembled WGS sequence"/>
</dbReference>
<feature type="transmembrane region" description="Helical" evidence="4">
    <location>
        <begin position="931"/>
        <end position="950"/>
    </location>
</feature>
<dbReference type="Gene3D" id="1.25.40.20">
    <property type="entry name" value="Ankyrin repeat-containing domain"/>
    <property type="match status" value="1"/>
</dbReference>
<name>A0ABR4HPL2_9EURO</name>
<evidence type="ECO:0000256" key="3">
    <source>
        <dbReference type="PROSITE-ProRule" id="PRU00023"/>
    </source>
</evidence>
<keyword evidence="2 3" id="KW-0040">ANK repeat</keyword>
<keyword evidence="6" id="KW-1185">Reference proteome</keyword>
<evidence type="ECO:0000256" key="1">
    <source>
        <dbReference type="ARBA" id="ARBA00022737"/>
    </source>
</evidence>
<dbReference type="SMART" id="SM00248">
    <property type="entry name" value="ANK"/>
    <property type="match status" value="5"/>
</dbReference>
<comment type="caution">
    <text evidence="5">The sequence shown here is derived from an EMBL/GenBank/DDBJ whole genome shotgun (WGS) entry which is preliminary data.</text>
</comment>
<sequence>MQWLAEKGDWMSFYRSSKHPWNGLYAAVAGYEVAFEEFTSAGTNRERKAEIVRLRALHRFHSWLAVDDLSDFQKLLANIPKPQLAEALIVNDNRDTILHWAAYLNLEGHLDHLIDQDILDINIQNEDGDTPLIIACSIGNLEAALCLLRAGSQVNLVNKHNETCLHYLWKFTDDEGRILLHELLRRGIDCDIEAVSKKPSEPLSPIKSYEHVFLTADLHPLPVLSGKAIQRLAGRGRTALLRDFLSAAPPTDPRNGNLTRQMIRWASTLTFPEMRALLVDYAKEPTNTTAPRDVDMAWYSVHIEDTTFEVEGIPRGYMDAVAQGWVSIRGDGWKSPDLWWRICCHGSRWTERLQDCMDAIISNTNKDVSSYQSTLLFSLQISSLIFFRRLLHTYTDVGAKDDAYNSCQGNFTYDSSKSTTIGAGREFHGPTRRPIGQILCEDGRSLLHLTIMMGLRQAFLMLIHEFNADIKLLAQHPGSDHYPAHTLNSYSLFAVYSKDAWFLTEFLRSGLQHDYCGSELGRKRILLFGKRSEFSQYIPPLVHAFDYGYHFLVRFLLDHGAQLQEAVNSCTTIFEYILSPSMINKGTIRFLFSKNGYYQVESGDMKHISPSLLPESLFNEGRGIGIFQLVCYHQQRTSSDPVSVLHLIGRGHVSPRPLKLYAVCIVRFFTLVFLSACSIPLNVLVLPLAGESSTFSSVYNRTMFPKRLGRHITSSKEAKRDEDFFTQIWNELLRMFPHTQVTPRWYRVGYGFHQSRSLMTMALIGDRHLELGPWSLTTAVICQWATWSEEAEWLQSDSIAHATTEFYTKAVSCHQPSLVDIFLWDDYDFVPEDSAIAKSLHEIGHRHSLLYFLEIRAAICLLAVALPIAIFALGQLSLFSTTVSGAIILYPSLVLASLEKPYIPLLFLNVAMGAGWAFIPGNTAQTTLVIFMWLGPLLAFSVLFGMCIFAPDPDDFARARWLCTALLPGFSYTGYSPARAFAAMLPRRTSSRGESIV</sequence>
<feature type="transmembrane region" description="Helical" evidence="4">
    <location>
        <begin position="876"/>
        <end position="895"/>
    </location>
</feature>
<keyword evidence="4" id="KW-1133">Transmembrane helix</keyword>
<dbReference type="InterPro" id="IPR002110">
    <property type="entry name" value="Ankyrin_rpt"/>
</dbReference>
<accession>A0ABR4HPL2</accession>
<evidence type="ECO:0000313" key="6">
    <source>
        <dbReference type="Proteomes" id="UP001610335"/>
    </source>
</evidence>
<dbReference type="EMBL" id="JBFXLS010000092">
    <property type="protein sequence ID" value="KAL2817426.1"/>
    <property type="molecule type" value="Genomic_DNA"/>
</dbReference>
<feature type="transmembrane region" description="Helical" evidence="4">
    <location>
        <begin position="849"/>
        <end position="870"/>
    </location>
</feature>
<dbReference type="SUPFAM" id="SSF48403">
    <property type="entry name" value="Ankyrin repeat"/>
    <property type="match status" value="1"/>
</dbReference>
<feature type="transmembrane region" description="Helical" evidence="4">
    <location>
        <begin position="660"/>
        <end position="686"/>
    </location>
</feature>
<protein>
    <recommendedName>
        <fullName evidence="7">Ankyrin repeat-containing domain protein</fullName>
    </recommendedName>
</protein>
<dbReference type="PROSITE" id="PS50088">
    <property type="entry name" value="ANK_REPEAT"/>
    <property type="match status" value="1"/>
</dbReference>
<dbReference type="PANTHER" id="PTHR24198">
    <property type="entry name" value="ANKYRIN REPEAT AND PROTEIN KINASE DOMAIN-CONTAINING PROTEIN"/>
    <property type="match status" value="1"/>
</dbReference>
<keyword evidence="4" id="KW-0812">Transmembrane</keyword>